<keyword evidence="1" id="KW-0812">Transmembrane</keyword>
<dbReference type="RefSeq" id="WP_018082681.1">
    <property type="nucleotide sequence ID" value="NZ_AQWM01000017.1"/>
</dbReference>
<dbReference type="InterPro" id="IPR046513">
    <property type="entry name" value="DUF6691"/>
</dbReference>
<feature type="transmembrane region" description="Helical" evidence="1">
    <location>
        <begin position="117"/>
        <end position="136"/>
    </location>
</feature>
<sequence length="140" mass="14593">MKALAPLLALVFGGLFGIGLIGSGMIDTNNVKGFLDIAGEWRPALAFVMGGAVIVALPLFWWTRRRTRPLVGDTLEAPPAKPDLRLGAGAAIFGVGWGLSGICPGPAIVWLGFDPLAILPFIGAVLVGAFIADTLFRPKA</sequence>
<keyword evidence="1" id="KW-0472">Membrane</keyword>
<proteinExistence type="predicted"/>
<keyword evidence="3" id="KW-1185">Reference proteome</keyword>
<gene>
    <name evidence="2" type="ORF">ABENE_11100</name>
</gene>
<dbReference type="Proteomes" id="UP000017837">
    <property type="component" value="Unassembled WGS sequence"/>
</dbReference>
<feature type="transmembrane region" description="Helical" evidence="1">
    <location>
        <begin position="84"/>
        <end position="111"/>
    </location>
</feature>
<accession>V4PZJ2</accession>
<dbReference type="Pfam" id="PF20398">
    <property type="entry name" value="DUF6691"/>
    <property type="match status" value="1"/>
</dbReference>
<dbReference type="AlphaFoldDB" id="V4PZJ2"/>
<organism evidence="2 3">
    <name type="scientific">Asticcacaulis benevestitus DSM 16100 = ATCC BAA-896</name>
    <dbReference type="NCBI Taxonomy" id="1121022"/>
    <lineage>
        <taxon>Bacteria</taxon>
        <taxon>Pseudomonadati</taxon>
        <taxon>Pseudomonadota</taxon>
        <taxon>Alphaproteobacteria</taxon>
        <taxon>Caulobacterales</taxon>
        <taxon>Caulobacteraceae</taxon>
        <taxon>Asticcacaulis</taxon>
    </lineage>
</organism>
<evidence type="ECO:0000313" key="3">
    <source>
        <dbReference type="Proteomes" id="UP000017837"/>
    </source>
</evidence>
<dbReference type="EMBL" id="AWGB01000020">
    <property type="protein sequence ID" value="ESQ90990.1"/>
    <property type="molecule type" value="Genomic_DNA"/>
</dbReference>
<dbReference type="OrthoDB" id="9790409at2"/>
<evidence type="ECO:0008006" key="4">
    <source>
        <dbReference type="Google" id="ProtNLM"/>
    </source>
</evidence>
<comment type="caution">
    <text evidence="2">The sequence shown here is derived from an EMBL/GenBank/DDBJ whole genome shotgun (WGS) entry which is preliminary data.</text>
</comment>
<keyword evidence="1" id="KW-1133">Transmembrane helix</keyword>
<feature type="transmembrane region" description="Helical" evidence="1">
    <location>
        <begin position="41"/>
        <end position="63"/>
    </location>
</feature>
<reference evidence="2 3" key="1">
    <citation type="journal article" date="2014" name="Nature">
        <title>Sequential evolution of bacterial morphology by co-option of a developmental regulator.</title>
        <authorList>
            <person name="Jiang C."/>
            <person name="Brown P.J."/>
            <person name="Ducret A."/>
            <person name="Brun Y.V."/>
        </authorList>
    </citation>
    <scope>NUCLEOTIDE SEQUENCE [LARGE SCALE GENOMIC DNA]</scope>
    <source>
        <strain evidence="2 3">DSM 16100</strain>
    </source>
</reference>
<dbReference type="STRING" id="1121022.GCA_000376105_03014"/>
<dbReference type="eggNOG" id="COG2391">
    <property type="taxonomic scope" value="Bacteria"/>
</dbReference>
<evidence type="ECO:0000256" key="1">
    <source>
        <dbReference type="SAM" id="Phobius"/>
    </source>
</evidence>
<name>V4PZJ2_9CAUL</name>
<evidence type="ECO:0000313" key="2">
    <source>
        <dbReference type="EMBL" id="ESQ90990.1"/>
    </source>
</evidence>
<protein>
    <recommendedName>
        <fullName evidence="4">YeeE/YedE family protein</fullName>
    </recommendedName>
</protein>
<dbReference type="PATRIC" id="fig|1121022.4.peg.2245"/>